<evidence type="ECO:0000313" key="5">
    <source>
        <dbReference type="Proteomes" id="UP001589758"/>
    </source>
</evidence>
<name>A0ABV6CCP2_9GAMM</name>
<keyword evidence="2" id="KW-0131">Cell cycle</keyword>
<protein>
    <submittedName>
        <fullName evidence="4">Cell division protein ZapB</fullName>
    </submittedName>
</protein>
<evidence type="ECO:0000256" key="1">
    <source>
        <dbReference type="ARBA" id="ARBA00023054"/>
    </source>
</evidence>
<accession>A0ABV6CCP2</accession>
<dbReference type="Pfam" id="PF06005">
    <property type="entry name" value="ZapB"/>
    <property type="match status" value="1"/>
</dbReference>
<organism evidence="4 5">
    <name type="scientific">Thorsellia kenyensis</name>
    <dbReference type="NCBI Taxonomy" id="1549888"/>
    <lineage>
        <taxon>Bacteria</taxon>
        <taxon>Pseudomonadati</taxon>
        <taxon>Pseudomonadota</taxon>
        <taxon>Gammaproteobacteria</taxon>
        <taxon>Enterobacterales</taxon>
        <taxon>Thorselliaceae</taxon>
        <taxon>Thorsellia</taxon>
    </lineage>
</organism>
<evidence type="ECO:0000256" key="2">
    <source>
        <dbReference type="ARBA" id="ARBA00023210"/>
    </source>
</evidence>
<gene>
    <name evidence="4" type="ORF">ACFFIT_11715</name>
</gene>
<dbReference type="EMBL" id="JBHLXE010000108">
    <property type="protein sequence ID" value="MFC0180738.1"/>
    <property type="molecule type" value="Genomic_DNA"/>
</dbReference>
<evidence type="ECO:0000313" key="4">
    <source>
        <dbReference type="EMBL" id="MFC0180738.1"/>
    </source>
</evidence>
<keyword evidence="5" id="KW-1185">Reference proteome</keyword>
<sequence>MNILEQLETRISQLLENMSLMQMEIDELTDKNTYLQNKIAQTEELEAEVIKIRAEQALWHQRLQQLLGKIDDVTVSDEQPQEQTLSANQMHDSIHSADASKIGTQELPQLNEEEMPFFDINQNFTPDETSSDYKKQPLV</sequence>
<keyword evidence="2" id="KW-0717">Septation</keyword>
<keyword evidence="4" id="KW-0132">Cell division</keyword>
<dbReference type="RefSeq" id="WP_385877864.1">
    <property type="nucleotide sequence ID" value="NZ_JBHLXE010000108.1"/>
</dbReference>
<dbReference type="InterPro" id="IPR009252">
    <property type="entry name" value="Cell_div_ZapB"/>
</dbReference>
<dbReference type="Proteomes" id="UP001589758">
    <property type="component" value="Unassembled WGS sequence"/>
</dbReference>
<feature type="coiled-coil region" evidence="3">
    <location>
        <begin position="4"/>
        <end position="55"/>
    </location>
</feature>
<proteinExistence type="predicted"/>
<comment type="caution">
    <text evidence="4">The sequence shown here is derived from an EMBL/GenBank/DDBJ whole genome shotgun (WGS) entry which is preliminary data.</text>
</comment>
<evidence type="ECO:0000256" key="3">
    <source>
        <dbReference type="SAM" id="Coils"/>
    </source>
</evidence>
<reference evidence="4 5" key="1">
    <citation type="submission" date="2024-09" db="EMBL/GenBank/DDBJ databases">
        <authorList>
            <person name="Sun Q."/>
            <person name="Mori K."/>
        </authorList>
    </citation>
    <scope>NUCLEOTIDE SEQUENCE [LARGE SCALE GENOMIC DNA]</scope>
    <source>
        <strain evidence="4 5">CCM 8545</strain>
    </source>
</reference>
<dbReference type="Gene3D" id="1.20.5.340">
    <property type="match status" value="1"/>
</dbReference>
<keyword evidence="1 3" id="KW-0175">Coiled coil</keyword>
<dbReference type="GO" id="GO:0051301">
    <property type="term" value="P:cell division"/>
    <property type="evidence" value="ECO:0007669"/>
    <property type="project" value="UniProtKB-KW"/>
</dbReference>